<keyword evidence="3" id="KW-1185">Reference proteome</keyword>
<gene>
    <name evidence="2" type="ORF">Lwal_1185</name>
</gene>
<dbReference type="Proteomes" id="UP000054729">
    <property type="component" value="Unassembled WGS sequence"/>
</dbReference>
<organism evidence="2 3">
    <name type="scientific">Legionella waltersii</name>
    <dbReference type="NCBI Taxonomy" id="66969"/>
    <lineage>
        <taxon>Bacteria</taxon>
        <taxon>Pseudomonadati</taxon>
        <taxon>Pseudomonadota</taxon>
        <taxon>Gammaproteobacteria</taxon>
        <taxon>Legionellales</taxon>
        <taxon>Legionellaceae</taxon>
        <taxon>Legionella</taxon>
    </lineage>
</organism>
<dbReference type="SUPFAM" id="SSF53474">
    <property type="entry name" value="alpha/beta-Hydrolases"/>
    <property type="match status" value="1"/>
</dbReference>
<accession>A0A0W1AGX1</accession>
<dbReference type="InterPro" id="IPR029058">
    <property type="entry name" value="AB_hydrolase_fold"/>
</dbReference>
<name>A0A0W1AGX1_9GAMM</name>
<dbReference type="PATRIC" id="fig|66969.6.peg.1299"/>
<keyword evidence="1" id="KW-0732">Signal</keyword>
<protein>
    <submittedName>
        <fullName evidence="2">ATPases involved in biogenesis of archaeal flagella</fullName>
    </submittedName>
</protein>
<evidence type="ECO:0000313" key="2">
    <source>
        <dbReference type="EMBL" id="KTD80488.1"/>
    </source>
</evidence>
<reference evidence="2 3" key="1">
    <citation type="submission" date="2015-11" db="EMBL/GenBank/DDBJ databases">
        <title>Genomic analysis of 38 Legionella species identifies large and diverse effector repertoires.</title>
        <authorList>
            <person name="Burstein D."/>
            <person name="Amaro F."/>
            <person name="Zusman T."/>
            <person name="Lifshitz Z."/>
            <person name="Cohen O."/>
            <person name="Gilbert J.A."/>
            <person name="Pupko T."/>
            <person name="Shuman H.A."/>
            <person name="Segal G."/>
        </authorList>
    </citation>
    <scope>NUCLEOTIDE SEQUENCE [LARGE SCALE GENOMIC DNA]</scope>
    <source>
        <strain evidence="2 3">ATCC 51914</strain>
    </source>
</reference>
<keyword evidence="2" id="KW-0969">Cilium</keyword>
<dbReference type="EMBL" id="LNZB01000031">
    <property type="protein sequence ID" value="KTD80488.1"/>
    <property type="molecule type" value="Genomic_DNA"/>
</dbReference>
<evidence type="ECO:0000256" key="1">
    <source>
        <dbReference type="SAM" id="SignalP"/>
    </source>
</evidence>
<proteinExistence type="predicted"/>
<comment type="caution">
    <text evidence="2">The sequence shown here is derived from an EMBL/GenBank/DDBJ whole genome shotgun (WGS) entry which is preliminary data.</text>
</comment>
<keyword evidence="2" id="KW-0282">Flagellum</keyword>
<keyword evidence="2" id="KW-0966">Cell projection</keyword>
<feature type="signal peptide" evidence="1">
    <location>
        <begin position="1"/>
        <end position="20"/>
    </location>
</feature>
<dbReference type="RefSeq" id="WP_058479897.1">
    <property type="nucleotide sequence ID" value="NZ_CAAAIQ010000008.1"/>
</dbReference>
<dbReference type="STRING" id="66969.Lwal_1185"/>
<evidence type="ECO:0000313" key="3">
    <source>
        <dbReference type="Proteomes" id="UP000054729"/>
    </source>
</evidence>
<sequence length="261" mass="29730">MNSLLKLFILFYLMSSSLFAETMNIKVNQSDLSLPFWSSKLLNYGGVIIIRGGEQAHWSILLASLAKQLAQNGWSVALLNCKEDKSISWIDQLPNAISALRQENNKRIVIVHYGDQLNVTLDYFNKPQAKLVNGIVFLSAYDLKSKFDKPIHLRFPVFDIAGQFDYDVVLQQRANREAEIKAPNYLMIEMPGAQHDYQYSQQLLLAFVHGWMAKLPEFIPQPPPILVSYVEPVGLTKKLNVEAKSEAESYIYHQPLLSEIN</sequence>
<dbReference type="AlphaFoldDB" id="A0A0W1AGX1"/>
<dbReference type="OrthoDB" id="5644501at2"/>
<feature type="chain" id="PRO_5006919728" evidence="1">
    <location>
        <begin position="21"/>
        <end position="261"/>
    </location>
</feature>